<gene>
    <name evidence="1" type="ORF">BS47DRAFT_1487986</name>
</gene>
<dbReference type="AlphaFoldDB" id="A0A9P6AP45"/>
<dbReference type="Proteomes" id="UP000886523">
    <property type="component" value="Unassembled WGS sequence"/>
</dbReference>
<reference evidence="1" key="1">
    <citation type="journal article" date="2020" name="Nat. Commun.">
        <title>Large-scale genome sequencing of mycorrhizal fungi provides insights into the early evolution of symbiotic traits.</title>
        <authorList>
            <person name="Miyauchi S."/>
            <person name="Kiss E."/>
            <person name="Kuo A."/>
            <person name="Drula E."/>
            <person name="Kohler A."/>
            <person name="Sanchez-Garcia M."/>
            <person name="Morin E."/>
            <person name="Andreopoulos B."/>
            <person name="Barry K.W."/>
            <person name="Bonito G."/>
            <person name="Buee M."/>
            <person name="Carver A."/>
            <person name="Chen C."/>
            <person name="Cichocki N."/>
            <person name="Clum A."/>
            <person name="Culley D."/>
            <person name="Crous P.W."/>
            <person name="Fauchery L."/>
            <person name="Girlanda M."/>
            <person name="Hayes R.D."/>
            <person name="Keri Z."/>
            <person name="LaButti K."/>
            <person name="Lipzen A."/>
            <person name="Lombard V."/>
            <person name="Magnuson J."/>
            <person name="Maillard F."/>
            <person name="Murat C."/>
            <person name="Nolan M."/>
            <person name="Ohm R.A."/>
            <person name="Pangilinan J."/>
            <person name="Pereira M.F."/>
            <person name="Perotto S."/>
            <person name="Peter M."/>
            <person name="Pfister S."/>
            <person name="Riley R."/>
            <person name="Sitrit Y."/>
            <person name="Stielow J.B."/>
            <person name="Szollosi G."/>
            <person name="Zifcakova L."/>
            <person name="Stursova M."/>
            <person name="Spatafora J.W."/>
            <person name="Tedersoo L."/>
            <person name="Vaario L.M."/>
            <person name="Yamada A."/>
            <person name="Yan M."/>
            <person name="Wang P."/>
            <person name="Xu J."/>
            <person name="Bruns T."/>
            <person name="Baldrian P."/>
            <person name="Vilgalys R."/>
            <person name="Dunand C."/>
            <person name="Henrissat B."/>
            <person name="Grigoriev I.V."/>
            <person name="Hibbett D."/>
            <person name="Nagy L.G."/>
            <person name="Martin F.M."/>
        </authorList>
    </citation>
    <scope>NUCLEOTIDE SEQUENCE</scope>
    <source>
        <strain evidence="1">UP504</strain>
    </source>
</reference>
<protein>
    <submittedName>
        <fullName evidence="1">Uncharacterized protein</fullName>
    </submittedName>
</protein>
<organism evidence="1 2">
    <name type="scientific">Hydnum rufescens UP504</name>
    <dbReference type="NCBI Taxonomy" id="1448309"/>
    <lineage>
        <taxon>Eukaryota</taxon>
        <taxon>Fungi</taxon>
        <taxon>Dikarya</taxon>
        <taxon>Basidiomycota</taxon>
        <taxon>Agaricomycotina</taxon>
        <taxon>Agaricomycetes</taxon>
        <taxon>Cantharellales</taxon>
        <taxon>Hydnaceae</taxon>
        <taxon>Hydnum</taxon>
    </lineage>
</organism>
<name>A0A9P6AP45_9AGAM</name>
<evidence type="ECO:0000313" key="2">
    <source>
        <dbReference type="Proteomes" id="UP000886523"/>
    </source>
</evidence>
<evidence type="ECO:0000313" key="1">
    <source>
        <dbReference type="EMBL" id="KAF9509420.1"/>
    </source>
</evidence>
<comment type="caution">
    <text evidence="1">The sequence shown here is derived from an EMBL/GenBank/DDBJ whole genome shotgun (WGS) entry which is preliminary data.</text>
</comment>
<dbReference type="EMBL" id="MU129036">
    <property type="protein sequence ID" value="KAF9509420.1"/>
    <property type="molecule type" value="Genomic_DNA"/>
</dbReference>
<accession>A0A9P6AP45</accession>
<keyword evidence="2" id="KW-1185">Reference proteome</keyword>
<sequence>MLADVHRFILIRNGIIRQHCVYLGVMMMNISIFSLQLPAAPEGRQGQGTEGPGGITSRPFDLRYHTQYQTESSFTWCPLHTFVDGIVTEIGSSLRRRVVLYRRESLFGWVYLDGLRLGTPGTHHLVRWQVRVHLLPNSRTILSLFSALPFRKSSVEIETVDGTGTHVQLPPTNRSAIRQSLRPKVLSIARMDVISVFKANKRHISFKFIYPRSENTFLPSAFPSPVVDRYLRISPCLLPVAPVGSKIFTLCQTLFHHRRITAKSDPHEEAIASRITSPSFTGATSQTAKLGLHIPTAQSILDSSLLNPSRPCSTVLTTHQARLHIFTIDTHSNLQQA</sequence>
<proteinExistence type="predicted"/>